<dbReference type="PANTHER" id="PTHR11017:SF570">
    <property type="entry name" value="DISEASE RESISTANCE PROTEIN (TIR-NBS CLASS)-RELATED"/>
    <property type="match status" value="1"/>
</dbReference>
<evidence type="ECO:0000313" key="2">
    <source>
        <dbReference type="Proteomes" id="UP000827889"/>
    </source>
</evidence>
<evidence type="ECO:0000313" key="3">
    <source>
        <dbReference type="RefSeq" id="XP_030515371.2"/>
    </source>
</evidence>
<proteinExistence type="predicted"/>
<dbReference type="Gene3D" id="3.40.50.300">
    <property type="entry name" value="P-loop containing nucleotide triphosphate hydrolases"/>
    <property type="match status" value="1"/>
</dbReference>
<dbReference type="SUPFAM" id="SSF52200">
    <property type="entry name" value="Toll/Interleukin receptor TIR domain"/>
    <property type="match status" value="1"/>
</dbReference>
<dbReference type="GO" id="GO:0043531">
    <property type="term" value="F:ADP binding"/>
    <property type="evidence" value="ECO:0007669"/>
    <property type="project" value="InterPro"/>
</dbReference>
<sequence>MFCKWCLRELVHMLKCRRNRGQKIVPIFYKVKPSQVRYLKGRLRDAFIARNESVDGIDFKEWEDALEEVSKLEAFESEEIDNGHEGTLVEMIFREVMLHLKRLYQLNVSKQLVGIDDRVEQIMRLIDGVFNRTRIIGIYGMGGIGKTTLAKVLYNRLSSNFQCRSFVANIRETSQRKGIYYVQNQLISALIENFGGVANVDEGIGLINL</sequence>
<gene>
    <name evidence="3" type="primary">LOC115729069</name>
</gene>
<dbReference type="InterPro" id="IPR002182">
    <property type="entry name" value="NB-ARC"/>
</dbReference>
<dbReference type="PROSITE" id="PS50104">
    <property type="entry name" value="TIR"/>
    <property type="match status" value="1"/>
</dbReference>
<accession>A0A8B8MYZ7</accession>
<dbReference type="GeneID" id="115729069"/>
<evidence type="ECO:0000259" key="1">
    <source>
        <dbReference type="PROSITE" id="PS50104"/>
    </source>
</evidence>
<dbReference type="InterPro" id="IPR044974">
    <property type="entry name" value="Disease_R_plants"/>
</dbReference>
<dbReference type="GO" id="GO:0006952">
    <property type="term" value="P:defense response"/>
    <property type="evidence" value="ECO:0007669"/>
    <property type="project" value="UniProtKB-KW"/>
</dbReference>
<dbReference type="InterPro" id="IPR035897">
    <property type="entry name" value="Toll_tir_struct_dom_sf"/>
</dbReference>
<feature type="domain" description="TIR" evidence="1">
    <location>
        <begin position="1"/>
        <end position="100"/>
    </location>
</feature>
<dbReference type="RefSeq" id="XP_030515371.2">
    <property type="nucleotide sequence ID" value="XM_030659511.2"/>
</dbReference>
<dbReference type="PANTHER" id="PTHR11017">
    <property type="entry name" value="LEUCINE-RICH REPEAT-CONTAINING PROTEIN"/>
    <property type="match status" value="1"/>
</dbReference>
<dbReference type="GO" id="GO:0007165">
    <property type="term" value="P:signal transduction"/>
    <property type="evidence" value="ECO:0007669"/>
    <property type="project" value="InterPro"/>
</dbReference>
<name>A0A8B8MYZ7_9MYRT</name>
<organism evidence="2 3">
    <name type="scientific">Rhodamnia argentea</name>
    <dbReference type="NCBI Taxonomy" id="178133"/>
    <lineage>
        <taxon>Eukaryota</taxon>
        <taxon>Viridiplantae</taxon>
        <taxon>Streptophyta</taxon>
        <taxon>Embryophyta</taxon>
        <taxon>Tracheophyta</taxon>
        <taxon>Spermatophyta</taxon>
        <taxon>Magnoliopsida</taxon>
        <taxon>eudicotyledons</taxon>
        <taxon>Gunneridae</taxon>
        <taxon>Pentapetalae</taxon>
        <taxon>rosids</taxon>
        <taxon>malvids</taxon>
        <taxon>Myrtales</taxon>
        <taxon>Myrtaceae</taxon>
        <taxon>Myrtoideae</taxon>
        <taxon>Myrteae</taxon>
        <taxon>Australasian group</taxon>
        <taxon>Rhodamnia</taxon>
    </lineage>
</organism>
<dbReference type="Pfam" id="PF00931">
    <property type="entry name" value="NB-ARC"/>
    <property type="match status" value="1"/>
</dbReference>
<dbReference type="KEGG" id="rarg:115729069"/>
<protein>
    <submittedName>
        <fullName evidence="3">Disease resistance protein L6-like</fullName>
    </submittedName>
</protein>
<dbReference type="InterPro" id="IPR027417">
    <property type="entry name" value="P-loop_NTPase"/>
</dbReference>
<dbReference type="SUPFAM" id="SSF52540">
    <property type="entry name" value="P-loop containing nucleoside triphosphate hydrolases"/>
    <property type="match status" value="1"/>
</dbReference>
<dbReference type="Proteomes" id="UP000827889">
    <property type="component" value="Chromosome 4"/>
</dbReference>
<reference evidence="3" key="1">
    <citation type="submission" date="2025-08" db="UniProtKB">
        <authorList>
            <consortium name="RefSeq"/>
        </authorList>
    </citation>
    <scope>IDENTIFICATION</scope>
    <source>
        <tissue evidence="3">Leaf</tissue>
    </source>
</reference>
<dbReference type="AlphaFoldDB" id="A0A8B8MYZ7"/>
<dbReference type="Gene3D" id="3.40.50.10140">
    <property type="entry name" value="Toll/interleukin-1 receptor homology (TIR) domain"/>
    <property type="match status" value="1"/>
</dbReference>
<keyword evidence="2" id="KW-1185">Reference proteome</keyword>
<dbReference type="Pfam" id="PF01582">
    <property type="entry name" value="TIR"/>
    <property type="match status" value="1"/>
</dbReference>
<dbReference type="InterPro" id="IPR000157">
    <property type="entry name" value="TIR_dom"/>
</dbReference>